<dbReference type="OrthoDB" id="4829at2759"/>
<feature type="transmembrane region" description="Helical" evidence="7">
    <location>
        <begin position="24"/>
        <end position="44"/>
    </location>
</feature>
<dbReference type="InterPro" id="IPR023271">
    <property type="entry name" value="Aquaporin-like"/>
</dbReference>
<dbReference type="InterPro" id="IPR000292">
    <property type="entry name" value="For/NO2_transpt"/>
</dbReference>
<comment type="similarity">
    <text evidence="5">Belongs to the FNT transporter (TC 1.A.16) family.</text>
</comment>
<reference evidence="9" key="1">
    <citation type="journal article" date="2015" name="PLoS Genet.">
        <title>Genome Sequence and Transcriptome Analyses of Chrysochromulina tobin: Metabolic Tools for Enhanced Algal Fitness in the Prominent Order Prymnesiales (Haptophyceae).</title>
        <authorList>
            <person name="Hovde B.T."/>
            <person name="Deodato C.R."/>
            <person name="Hunsperger H.M."/>
            <person name="Ryken S.A."/>
            <person name="Yost W."/>
            <person name="Jha R.K."/>
            <person name="Patterson J."/>
            <person name="Monnat R.J. Jr."/>
            <person name="Barlow S.B."/>
            <person name="Starkenburg S.R."/>
            <person name="Cattolico R.A."/>
        </authorList>
    </citation>
    <scope>NUCLEOTIDE SEQUENCE</scope>
    <source>
        <strain evidence="9">CCMP291</strain>
    </source>
</reference>
<keyword evidence="2 7" id="KW-0812">Transmembrane</keyword>
<keyword evidence="9" id="KW-1185">Reference proteome</keyword>
<organism evidence="8 9">
    <name type="scientific">Chrysochromulina tobinii</name>
    <dbReference type="NCBI Taxonomy" id="1460289"/>
    <lineage>
        <taxon>Eukaryota</taxon>
        <taxon>Haptista</taxon>
        <taxon>Haptophyta</taxon>
        <taxon>Prymnesiophyceae</taxon>
        <taxon>Prymnesiales</taxon>
        <taxon>Chrysochromulinaceae</taxon>
        <taxon>Chrysochromulina</taxon>
    </lineage>
</organism>
<dbReference type="GO" id="GO:0005886">
    <property type="term" value="C:plasma membrane"/>
    <property type="evidence" value="ECO:0007669"/>
    <property type="project" value="TreeGrafter"/>
</dbReference>
<evidence type="ECO:0000256" key="2">
    <source>
        <dbReference type="ARBA" id="ARBA00022692"/>
    </source>
</evidence>
<feature type="transmembrane region" description="Helical" evidence="7">
    <location>
        <begin position="184"/>
        <end position="203"/>
    </location>
</feature>
<dbReference type="EMBL" id="JWZX01002936">
    <property type="protein sequence ID" value="KOO25737.1"/>
    <property type="molecule type" value="Genomic_DNA"/>
</dbReference>
<dbReference type="PANTHER" id="PTHR30520">
    <property type="entry name" value="FORMATE TRANSPORTER-RELATED"/>
    <property type="match status" value="1"/>
</dbReference>
<keyword evidence="4 7" id="KW-0472">Membrane</keyword>
<comment type="subcellular location">
    <subcellularLocation>
        <location evidence="1">Membrane</location>
        <topology evidence="1">Multi-pass membrane protein</topology>
    </subcellularLocation>
</comment>
<feature type="transmembrane region" description="Helical" evidence="7">
    <location>
        <begin position="56"/>
        <end position="79"/>
    </location>
</feature>
<dbReference type="GO" id="GO:0015707">
    <property type="term" value="P:nitrite transport"/>
    <property type="evidence" value="ECO:0007669"/>
    <property type="project" value="TreeGrafter"/>
</dbReference>
<sequence>MKTAPEAYHLCAERGASLCKAPSWVLVLQSTMGGLLSVTVAGGANQLAIDNPSLRSFIIAILFPINLVIITVTGGLLFTGATFTTPAAWLEGKATLVNVFRVIGLAWCGNMIGGILFALLVHWCGLLVETGPANVPVATAAGKLFLSITQRKISLGWSKVVARGIGCNWLVCMAVYLASMSDDFLGKFISVYMCISAFIACGFEHYPANAFTFPCGVIVAKETGAYDTYGNAALYGTNNAMEFDVIWNNIVPSSIGNWLPGTFIMALGLSTIYGSMFKKVDRYLNLNHLSNCTTISGSTNREQPKADLESGAKPKVATVLDVTKLVTVVSATPTQFVSAGGIPAAALTTRDGNATADNATDLDEGSVFTSSTYSLPQLPPSGAEKREAKRE</sequence>
<dbReference type="AlphaFoldDB" id="A0A0M0JHB0"/>
<dbReference type="GO" id="GO:0015513">
    <property type="term" value="F:high-affinity secondary active nitrite transmembrane transporter activity"/>
    <property type="evidence" value="ECO:0007669"/>
    <property type="project" value="TreeGrafter"/>
</dbReference>
<proteinExistence type="inferred from homology"/>
<feature type="transmembrane region" description="Helical" evidence="7">
    <location>
        <begin position="160"/>
        <end position="178"/>
    </location>
</feature>
<dbReference type="Pfam" id="PF01226">
    <property type="entry name" value="Form_Nir_trans"/>
    <property type="match status" value="1"/>
</dbReference>
<protein>
    <submittedName>
        <fullName evidence="8">Formate nitrite transporter</fullName>
    </submittedName>
</protein>
<evidence type="ECO:0000313" key="9">
    <source>
        <dbReference type="Proteomes" id="UP000037460"/>
    </source>
</evidence>
<feature type="region of interest" description="Disordered" evidence="6">
    <location>
        <begin position="355"/>
        <end position="391"/>
    </location>
</feature>
<gene>
    <name evidence="8" type="ORF">Ctob_006545</name>
</gene>
<comment type="caution">
    <text evidence="8">The sequence shown here is derived from an EMBL/GenBank/DDBJ whole genome shotgun (WGS) entry which is preliminary data.</text>
</comment>
<evidence type="ECO:0000256" key="4">
    <source>
        <dbReference type="ARBA" id="ARBA00023136"/>
    </source>
</evidence>
<name>A0A0M0JHB0_9EUKA</name>
<evidence type="ECO:0000256" key="6">
    <source>
        <dbReference type="SAM" id="MobiDB-lite"/>
    </source>
</evidence>
<evidence type="ECO:0000256" key="7">
    <source>
        <dbReference type="SAM" id="Phobius"/>
    </source>
</evidence>
<feature type="transmembrane region" description="Helical" evidence="7">
    <location>
        <begin position="99"/>
        <end position="121"/>
    </location>
</feature>
<evidence type="ECO:0000313" key="8">
    <source>
        <dbReference type="EMBL" id="KOO25737.1"/>
    </source>
</evidence>
<evidence type="ECO:0000256" key="3">
    <source>
        <dbReference type="ARBA" id="ARBA00022989"/>
    </source>
</evidence>
<dbReference type="Proteomes" id="UP000037460">
    <property type="component" value="Unassembled WGS sequence"/>
</dbReference>
<evidence type="ECO:0000256" key="5">
    <source>
        <dbReference type="ARBA" id="ARBA00049660"/>
    </source>
</evidence>
<dbReference type="Gene3D" id="1.20.1080.10">
    <property type="entry name" value="Glycerol uptake facilitator protein"/>
    <property type="match status" value="1"/>
</dbReference>
<keyword evidence="3 7" id="KW-1133">Transmembrane helix</keyword>
<evidence type="ECO:0000256" key="1">
    <source>
        <dbReference type="ARBA" id="ARBA00004141"/>
    </source>
</evidence>
<dbReference type="PANTHER" id="PTHR30520:SF6">
    <property type="entry name" value="FORMATE_NITRATE FAMILY TRANSPORTER (EUROFUNG)"/>
    <property type="match status" value="1"/>
</dbReference>
<accession>A0A0M0JHB0</accession>